<organism evidence="2 3">
    <name type="scientific">Candidatus Scatosoma pullistercoris</name>
    <dbReference type="NCBI Taxonomy" id="2840934"/>
    <lineage>
        <taxon>Bacteria</taxon>
        <taxon>Bacillati</taxon>
        <taxon>Bacillota</taxon>
        <taxon>Clostridia</taxon>
        <taxon>Candidatus Scatosoma</taxon>
    </lineage>
</organism>
<dbReference type="EMBL" id="DVMZ01000004">
    <property type="protein sequence ID" value="HIU58482.1"/>
    <property type="molecule type" value="Genomic_DNA"/>
</dbReference>
<feature type="region of interest" description="Disordered" evidence="1">
    <location>
        <begin position="676"/>
        <end position="697"/>
    </location>
</feature>
<proteinExistence type="predicted"/>
<dbReference type="AlphaFoldDB" id="A0A9D1MEB6"/>
<feature type="compositionally biased region" description="Polar residues" evidence="1">
    <location>
        <begin position="1"/>
        <end position="14"/>
    </location>
</feature>
<evidence type="ECO:0000313" key="3">
    <source>
        <dbReference type="Proteomes" id="UP000824081"/>
    </source>
</evidence>
<gene>
    <name evidence="2" type="ORF">IAC57_00125</name>
</gene>
<sequence length="1002" mass="110568">MTDYGNNNQKQTPSHAYANVPPRGNETALMIEGLYNGLSYDLQKVKKELMNELKYNALQASSLYQSVQKETESSVETNAQTAQSMVRELKYGYQQNQMIYESLSGILKDDVLTKLETVEGKVELLEEIDKALAEIKEKLDELASRTTPDYESLVDYDKITETVIEKTESSIASHNKEVLDAVAAIPVAENIDYTRIVEEVSEKVAELVRDGRTAEATAVPADVDYERIVYGTAEKVVESLPYPEKVDYRRIDENFIKAAESIKPAALDEEVLAANIAAAVAQAISEMDPETLAEAVASKIALPEVQAPEIDYEKLSDMIIAKMPAPADPEPIDYDRLADAVAARMSEAVDYDRISETVAERTPQPEEIDYAVMAQNIVEQMPQPEAIDYAVMAQSIVEQMPQPEEIDYAVMAQNIAERMPQAEAIDYDRVYQAAKAAEVIPDPVDYDRIAEIVEAGMSNESDYDIVVDEEGAEKIARCVADGIDYKGISEMVTEGIDYKGISDKVTEGIDYEGLSEKVVEKIVMPEVEVPKPEEIDYDLLSEMVAQKVVVPQPEPPTYDVVVDEEGAKSIAENVVSAIDMESVTDKVAEKIVVPQPEQIEIDYETLSDKVAEKIVVPQPEKTEIDYETLSDEVAGKISLPAFDILVDEEGAGKIADAVVEKMKAECPMSEKAAAQEEVAEEAQTEAAEEAPAEAEEISETAEESVAEEAAEEVCEEVAEEAAPAVEEPAEAVEEAEPVAEEVAEEAETVEEAPVEEIPVEEIPVEEEVAAEETAATEEPAEEPVEETAPEELLSEGGEIVSSSQSTIETEIAVTTAEAAAYEEAEGDNLVDADTGLVIRLKRSFTAKMKQSDPAVKQYYSDIKNELTSYKRLNSNLSWHGDRFNFGRDTVAKLNICGKTLCFYLALDPNDPEYKTTVYHQKDVGGQRAYESTPFMVKVKSDAGLKKALRLVGFLAEKLGTEKRDNFETVDYVEEFRHESTKQLLEEGLIKVTKEKKVVLDFN</sequence>
<name>A0A9D1MEB6_9FIRM</name>
<reference evidence="2" key="1">
    <citation type="submission" date="2020-10" db="EMBL/GenBank/DDBJ databases">
        <authorList>
            <person name="Gilroy R."/>
        </authorList>
    </citation>
    <scope>NUCLEOTIDE SEQUENCE</scope>
    <source>
        <strain evidence="2">11687</strain>
    </source>
</reference>
<evidence type="ECO:0000313" key="2">
    <source>
        <dbReference type="EMBL" id="HIU58482.1"/>
    </source>
</evidence>
<reference evidence="2" key="2">
    <citation type="journal article" date="2021" name="PeerJ">
        <title>Extensive microbial diversity within the chicken gut microbiome revealed by metagenomics and culture.</title>
        <authorList>
            <person name="Gilroy R."/>
            <person name="Ravi A."/>
            <person name="Getino M."/>
            <person name="Pursley I."/>
            <person name="Horton D.L."/>
            <person name="Alikhan N.F."/>
            <person name="Baker D."/>
            <person name="Gharbi K."/>
            <person name="Hall N."/>
            <person name="Watson M."/>
            <person name="Adriaenssens E.M."/>
            <person name="Foster-Nyarko E."/>
            <person name="Jarju S."/>
            <person name="Secka A."/>
            <person name="Antonio M."/>
            <person name="Oren A."/>
            <person name="Chaudhuri R.R."/>
            <person name="La Ragione R."/>
            <person name="Hildebrand F."/>
            <person name="Pallen M.J."/>
        </authorList>
    </citation>
    <scope>NUCLEOTIDE SEQUENCE</scope>
    <source>
        <strain evidence="2">11687</strain>
    </source>
</reference>
<feature type="region of interest" description="Disordered" evidence="1">
    <location>
        <begin position="770"/>
        <end position="806"/>
    </location>
</feature>
<evidence type="ECO:0000256" key="1">
    <source>
        <dbReference type="SAM" id="MobiDB-lite"/>
    </source>
</evidence>
<feature type="compositionally biased region" description="Acidic residues" evidence="1">
    <location>
        <begin position="770"/>
        <end position="793"/>
    </location>
</feature>
<dbReference type="Proteomes" id="UP000824081">
    <property type="component" value="Unassembled WGS sequence"/>
</dbReference>
<feature type="compositionally biased region" description="Acidic residues" evidence="1">
    <location>
        <begin position="677"/>
        <end position="697"/>
    </location>
</feature>
<accession>A0A9D1MEB6</accession>
<feature type="region of interest" description="Disordered" evidence="1">
    <location>
        <begin position="1"/>
        <end position="21"/>
    </location>
</feature>
<comment type="caution">
    <text evidence="2">The sequence shown here is derived from an EMBL/GenBank/DDBJ whole genome shotgun (WGS) entry which is preliminary data.</text>
</comment>
<protein>
    <submittedName>
        <fullName evidence="2">Uncharacterized protein</fullName>
    </submittedName>
</protein>